<evidence type="ECO:0000256" key="2">
    <source>
        <dbReference type="ARBA" id="ARBA00022980"/>
    </source>
</evidence>
<dbReference type="OrthoDB" id="413436at2759"/>
<gene>
    <name evidence="5" type="primary">MRPS14_1</name>
</gene>
<dbReference type="AlphaFoldDB" id="A0A2H8TV85"/>
<evidence type="ECO:0000313" key="5">
    <source>
        <dbReference type="EMBL" id="MBW18146.1"/>
    </source>
</evidence>
<reference evidence="5" key="1">
    <citation type="submission" date="2017-10" db="EMBL/GenBank/DDBJ databases">
        <title>Transcriptome Assembly of Sugarcane Aphid Adults.</title>
        <authorList>
            <person name="Scully E.D."/>
            <person name="Palmer N.A."/>
            <person name="Geib S.M."/>
            <person name="Sarath G."/>
            <person name="Sattler S.E."/>
        </authorList>
    </citation>
    <scope>NUCLEOTIDE SEQUENCE</scope>
    <source>
        <tissue evidence="5">Whole body</tissue>
    </source>
</reference>
<dbReference type="GO" id="GO:0003735">
    <property type="term" value="F:structural constituent of ribosome"/>
    <property type="evidence" value="ECO:0007669"/>
    <property type="project" value="InterPro"/>
</dbReference>
<dbReference type="GO" id="GO:0006412">
    <property type="term" value="P:translation"/>
    <property type="evidence" value="ECO:0007669"/>
    <property type="project" value="InterPro"/>
</dbReference>
<dbReference type="EMBL" id="GFXV01006341">
    <property type="protein sequence ID" value="MBW18146.1"/>
    <property type="molecule type" value="Transcribed_RNA"/>
</dbReference>
<accession>A0A2H8TV85</accession>
<dbReference type="PANTHER" id="PTHR19836">
    <property type="entry name" value="30S RIBOSOMAL PROTEIN S14"/>
    <property type="match status" value="1"/>
</dbReference>
<dbReference type="SUPFAM" id="SSF57716">
    <property type="entry name" value="Glucocorticoid receptor-like (DNA-binding domain)"/>
    <property type="match status" value="1"/>
</dbReference>
<dbReference type="Pfam" id="PF00253">
    <property type="entry name" value="Ribosomal_S14"/>
    <property type="match status" value="1"/>
</dbReference>
<dbReference type="PANTHER" id="PTHR19836:SF19">
    <property type="entry name" value="SMALL RIBOSOMAL SUBUNIT PROTEIN US14M"/>
    <property type="match status" value="1"/>
</dbReference>
<keyword evidence="3" id="KW-0687">Ribonucleoprotein</keyword>
<protein>
    <recommendedName>
        <fullName evidence="4">28S ribosomal protein S14, mitochondrial</fullName>
    </recommendedName>
</protein>
<proteinExistence type="inferred from homology"/>
<evidence type="ECO:0000256" key="4">
    <source>
        <dbReference type="ARBA" id="ARBA00083755"/>
    </source>
</evidence>
<keyword evidence="2 5" id="KW-0689">Ribosomal protein</keyword>
<sequence>MAFIINTFQRCKAIAKFQTPVNKTCFGELPCIQQIRNKWPDFRMKKDARKRNTLKEYGVYKLRYNALRKNNIIPLEIQEIADKEIYNCPRDASITRIVQRCQVTSRPRGNVKRWRLSRIVFRHLADYNKLAGVQRAMW</sequence>
<dbReference type="InterPro" id="IPR001209">
    <property type="entry name" value="Ribosomal_uS14"/>
</dbReference>
<comment type="similarity">
    <text evidence="1">Belongs to the universal ribosomal protein uS14 family.</text>
</comment>
<dbReference type="FunFam" id="1.10.287.1480:FF:000001">
    <property type="entry name" value="30S ribosomal protein S14"/>
    <property type="match status" value="1"/>
</dbReference>
<evidence type="ECO:0000256" key="3">
    <source>
        <dbReference type="ARBA" id="ARBA00023274"/>
    </source>
</evidence>
<evidence type="ECO:0000256" key="1">
    <source>
        <dbReference type="ARBA" id="ARBA00009083"/>
    </source>
</evidence>
<name>A0A2H8TV85_9HEMI</name>
<organism evidence="5">
    <name type="scientific">Melanaphis sacchari</name>
    <dbReference type="NCBI Taxonomy" id="742174"/>
    <lineage>
        <taxon>Eukaryota</taxon>
        <taxon>Metazoa</taxon>
        <taxon>Ecdysozoa</taxon>
        <taxon>Arthropoda</taxon>
        <taxon>Hexapoda</taxon>
        <taxon>Insecta</taxon>
        <taxon>Pterygota</taxon>
        <taxon>Neoptera</taxon>
        <taxon>Paraneoptera</taxon>
        <taxon>Hemiptera</taxon>
        <taxon>Sternorrhyncha</taxon>
        <taxon>Aphidomorpha</taxon>
        <taxon>Aphidoidea</taxon>
        <taxon>Aphididae</taxon>
        <taxon>Aphidini</taxon>
        <taxon>Melanaphis</taxon>
    </lineage>
</organism>
<dbReference type="Gene3D" id="1.10.287.1480">
    <property type="match status" value="1"/>
</dbReference>
<dbReference type="GO" id="GO:0005763">
    <property type="term" value="C:mitochondrial small ribosomal subunit"/>
    <property type="evidence" value="ECO:0007669"/>
    <property type="project" value="TreeGrafter"/>
</dbReference>